<reference evidence="7" key="1">
    <citation type="submission" date="2018-06" db="EMBL/GenBank/DDBJ databases">
        <authorList>
            <person name="Zhirakovskaya E."/>
        </authorList>
    </citation>
    <scope>NUCLEOTIDE SEQUENCE</scope>
</reference>
<dbReference type="InterPro" id="IPR002888">
    <property type="entry name" value="2Fe-2S-bd"/>
</dbReference>
<dbReference type="InterPro" id="IPR006058">
    <property type="entry name" value="2Fe2S_fd_BS"/>
</dbReference>
<dbReference type="GO" id="GO:0004854">
    <property type="term" value="F:xanthine dehydrogenase activity"/>
    <property type="evidence" value="ECO:0007669"/>
    <property type="project" value="UniProtKB-EC"/>
</dbReference>
<protein>
    <submittedName>
        <fullName evidence="7">Xanthine dehydrogenase iron-sulfur subunit</fullName>
        <ecNumber evidence="7">1.17.1.4</ecNumber>
    </submittedName>
</protein>
<dbReference type="Pfam" id="PF00111">
    <property type="entry name" value="Fer2"/>
    <property type="match status" value="1"/>
</dbReference>
<keyword evidence="4" id="KW-0408">Iron</keyword>
<evidence type="ECO:0000259" key="6">
    <source>
        <dbReference type="PROSITE" id="PS51085"/>
    </source>
</evidence>
<evidence type="ECO:0000313" key="7">
    <source>
        <dbReference type="EMBL" id="VAW00946.1"/>
    </source>
</evidence>
<keyword evidence="1" id="KW-0001">2Fe-2S</keyword>
<dbReference type="PANTHER" id="PTHR44379:SF5">
    <property type="entry name" value="OXIDOREDUCTASE WITH IRON-SULFUR SUBUNIT"/>
    <property type="match status" value="1"/>
</dbReference>
<dbReference type="FunFam" id="3.10.20.30:FF:000020">
    <property type="entry name" value="Xanthine dehydrogenase iron-sulfur subunit"/>
    <property type="match status" value="1"/>
</dbReference>
<dbReference type="InterPro" id="IPR051452">
    <property type="entry name" value="Diverse_Oxidoreductases"/>
</dbReference>
<dbReference type="EMBL" id="UOEJ01000139">
    <property type="protein sequence ID" value="VAW00946.1"/>
    <property type="molecule type" value="Genomic_DNA"/>
</dbReference>
<dbReference type="PROSITE" id="PS51085">
    <property type="entry name" value="2FE2S_FER_2"/>
    <property type="match status" value="1"/>
</dbReference>
<dbReference type="InterPro" id="IPR001041">
    <property type="entry name" value="2Fe-2S_ferredoxin-type"/>
</dbReference>
<dbReference type="PANTHER" id="PTHR44379">
    <property type="entry name" value="OXIDOREDUCTASE WITH IRON-SULFUR SUBUNIT"/>
    <property type="match status" value="1"/>
</dbReference>
<dbReference type="CDD" id="cd00207">
    <property type="entry name" value="fer2"/>
    <property type="match status" value="1"/>
</dbReference>
<dbReference type="Gene3D" id="3.10.20.30">
    <property type="match status" value="1"/>
</dbReference>
<sequence>MSVKIELDFTLNGRPVNMEVGADMTVLALLRDQLDLKGTKYACGEGECGACTIEVDGATINSCLMMAVDLDGREVMTIEGMQSANALHPMQQAFVDHGAVQCGFCMPGMIIQANSLVKQNPELTRAEMKRGLEGNICRCTGYTKVLDAVAAVVGAK</sequence>
<dbReference type="InterPro" id="IPR012675">
    <property type="entry name" value="Beta-grasp_dom_sf"/>
</dbReference>
<evidence type="ECO:0000256" key="1">
    <source>
        <dbReference type="ARBA" id="ARBA00022714"/>
    </source>
</evidence>
<organism evidence="7">
    <name type="scientific">hydrothermal vent metagenome</name>
    <dbReference type="NCBI Taxonomy" id="652676"/>
    <lineage>
        <taxon>unclassified sequences</taxon>
        <taxon>metagenomes</taxon>
        <taxon>ecological metagenomes</taxon>
    </lineage>
</organism>
<evidence type="ECO:0000256" key="5">
    <source>
        <dbReference type="ARBA" id="ARBA00023014"/>
    </source>
</evidence>
<dbReference type="AlphaFoldDB" id="A0A3B0T1W3"/>
<proteinExistence type="predicted"/>
<evidence type="ECO:0000256" key="2">
    <source>
        <dbReference type="ARBA" id="ARBA00022723"/>
    </source>
</evidence>
<dbReference type="Gene3D" id="1.10.150.120">
    <property type="entry name" value="[2Fe-2S]-binding domain"/>
    <property type="match status" value="1"/>
</dbReference>
<keyword evidence="2" id="KW-0479">Metal-binding</keyword>
<dbReference type="GO" id="GO:0046872">
    <property type="term" value="F:metal ion binding"/>
    <property type="evidence" value="ECO:0007669"/>
    <property type="project" value="UniProtKB-KW"/>
</dbReference>
<dbReference type="SUPFAM" id="SSF54292">
    <property type="entry name" value="2Fe-2S ferredoxin-like"/>
    <property type="match status" value="1"/>
</dbReference>
<evidence type="ECO:0000256" key="4">
    <source>
        <dbReference type="ARBA" id="ARBA00023004"/>
    </source>
</evidence>
<dbReference type="GO" id="GO:0051537">
    <property type="term" value="F:2 iron, 2 sulfur cluster binding"/>
    <property type="evidence" value="ECO:0007669"/>
    <property type="project" value="UniProtKB-KW"/>
</dbReference>
<name>A0A3B0T1W3_9ZZZZ</name>
<accession>A0A3B0T1W3</accession>
<dbReference type="EC" id="1.17.1.4" evidence="7"/>
<dbReference type="SUPFAM" id="SSF47741">
    <property type="entry name" value="CO dehydrogenase ISP C-domain like"/>
    <property type="match status" value="1"/>
</dbReference>
<keyword evidence="5" id="KW-0411">Iron-sulfur</keyword>
<dbReference type="InterPro" id="IPR036010">
    <property type="entry name" value="2Fe-2S_ferredoxin-like_sf"/>
</dbReference>
<evidence type="ECO:0000256" key="3">
    <source>
        <dbReference type="ARBA" id="ARBA00023002"/>
    </source>
</evidence>
<feature type="domain" description="2Fe-2S ferredoxin-type" evidence="6">
    <location>
        <begin position="5"/>
        <end position="81"/>
    </location>
</feature>
<keyword evidence="3 7" id="KW-0560">Oxidoreductase</keyword>
<dbReference type="Pfam" id="PF01799">
    <property type="entry name" value="Fer2_2"/>
    <property type="match status" value="1"/>
</dbReference>
<dbReference type="PROSITE" id="PS00197">
    <property type="entry name" value="2FE2S_FER_1"/>
    <property type="match status" value="1"/>
</dbReference>
<gene>
    <name evidence="7" type="ORF">MNBD_ALPHA01-824</name>
</gene>
<dbReference type="InterPro" id="IPR036884">
    <property type="entry name" value="2Fe-2S-bd_dom_sf"/>
</dbReference>